<feature type="transmembrane region" description="Helical" evidence="1">
    <location>
        <begin position="23"/>
        <end position="42"/>
    </location>
</feature>
<protein>
    <submittedName>
        <fullName evidence="2">Uncharacterized protein</fullName>
    </submittedName>
</protein>
<organism evidence="2 3">
    <name type="scientific">Paramecium sonneborni</name>
    <dbReference type="NCBI Taxonomy" id="65129"/>
    <lineage>
        <taxon>Eukaryota</taxon>
        <taxon>Sar</taxon>
        <taxon>Alveolata</taxon>
        <taxon>Ciliophora</taxon>
        <taxon>Intramacronucleata</taxon>
        <taxon>Oligohymenophorea</taxon>
        <taxon>Peniculida</taxon>
        <taxon>Parameciidae</taxon>
        <taxon>Paramecium</taxon>
    </lineage>
</organism>
<keyword evidence="1" id="KW-0472">Membrane</keyword>
<keyword evidence="3" id="KW-1185">Reference proteome</keyword>
<comment type="caution">
    <text evidence="2">The sequence shown here is derived from an EMBL/GenBank/DDBJ whole genome shotgun (WGS) entry which is preliminary data.</text>
</comment>
<gene>
    <name evidence="2" type="ORF">PSON_ATCC_30995.1.T0010290</name>
</gene>
<sequence length="53" mass="6254">MNTRASKKQSLPQQISTGMKHKIVQWICQAILSIFQIISLLFRNKNQVRRANW</sequence>
<evidence type="ECO:0000313" key="2">
    <source>
        <dbReference type="EMBL" id="CAD8045797.1"/>
    </source>
</evidence>
<name>A0A8S1JUF9_9CILI</name>
<dbReference type="Proteomes" id="UP000692954">
    <property type="component" value="Unassembled WGS sequence"/>
</dbReference>
<dbReference type="EMBL" id="CAJJDN010000001">
    <property type="protein sequence ID" value="CAD8045797.1"/>
    <property type="molecule type" value="Genomic_DNA"/>
</dbReference>
<keyword evidence="1" id="KW-1133">Transmembrane helix</keyword>
<dbReference type="AlphaFoldDB" id="A0A8S1JUF9"/>
<evidence type="ECO:0000313" key="3">
    <source>
        <dbReference type="Proteomes" id="UP000692954"/>
    </source>
</evidence>
<evidence type="ECO:0000256" key="1">
    <source>
        <dbReference type="SAM" id="Phobius"/>
    </source>
</evidence>
<proteinExistence type="predicted"/>
<accession>A0A8S1JUF9</accession>
<reference evidence="2" key="1">
    <citation type="submission" date="2021-01" db="EMBL/GenBank/DDBJ databases">
        <authorList>
            <consortium name="Genoscope - CEA"/>
            <person name="William W."/>
        </authorList>
    </citation>
    <scope>NUCLEOTIDE SEQUENCE</scope>
</reference>
<keyword evidence="1" id="KW-0812">Transmembrane</keyword>